<dbReference type="EMBL" id="JADOUA010000001">
    <property type="protein sequence ID" value="MBG6092979.1"/>
    <property type="molecule type" value="Genomic_DNA"/>
</dbReference>
<dbReference type="InterPro" id="IPR003658">
    <property type="entry name" value="Anti-sigma_ant"/>
</dbReference>
<dbReference type="Proteomes" id="UP000614047">
    <property type="component" value="Unassembled WGS sequence"/>
</dbReference>
<organism evidence="5 6">
    <name type="scientific">Actinomadura viridis</name>
    <dbReference type="NCBI Taxonomy" id="58110"/>
    <lineage>
        <taxon>Bacteria</taxon>
        <taxon>Bacillati</taxon>
        <taxon>Actinomycetota</taxon>
        <taxon>Actinomycetes</taxon>
        <taxon>Streptosporangiales</taxon>
        <taxon>Thermomonosporaceae</taxon>
        <taxon>Actinomadura</taxon>
    </lineage>
</organism>
<dbReference type="Pfam" id="PF01740">
    <property type="entry name" value="STAS"/>
    <property type="match status" value="1"/>
</dbReference>
<evidence type="ECO:0000256" key="2">
    <source>
        <dbReference type="RuleBase" id="RU003749"/>
    </source>
</evidence>
<evidence type="ECO:0000256" key="1">
    <source>
        <dbReference type="ARBA" id="ARBA00009013"/>
    </source>
</evidence>
<evidence type="ECO:0000313" key="5">
    <source>
        <dbReference type="EMBL" id="MBG6092979.1"/>
    </source>
</evidence>
<dbReference type="PROSITE" id="PS50801">
    <property type="entry name" value="STAS"/>
    <property type="match status" value="1"/>
</dbReference>
<dbReference type="RefSeq" id="WP_197015095.1">
    <property type="nucleotide sequence ID" value="NZ_BAABES010000023.1"/>
</dbReference>
<sequence>MNTYTAEGHTDLHPRVNVSVVRGPVTIAALDGELDIATAPALLDGLLALLRPGLRLLVLDLSHLWFCDAAGASVLIGVRRRAMLLGIPLRLAAPRTRVARVLNVTGLDRTLAIHPTLAEAVASFPAPARRHVSRERSGRRTRAPRRTH</sequence>
<keyword evidence="6" id="KW-1185">Reference proteome</keyword>
<gene>
    <name evidence="5" type="ORF">IW256_007092</name>
</gene>
<evidence type="ECO:0000313" key="6">
    <source>
        <dbReference type="Proteomes" id="UP000614047"/>
    </source>
</evidence>
<dbReference type="NCBIfam" id="TIGR00377">
    <property type="entry name" value="ant_ant_sig"/>
    <property type="match status" value="1"/>
</dbReference>
<dbReference type="CDD" id="cd07043">
    <property type="entry name" value="STAS_anti-anti-sigma_factors"/>
    <property type="match status" value="1"/>
</dbReference>
<dbReference type="PANTHER" id="PTHR33495:SF2">
    <property type="entry name" value="ANTI-SIGMA FACTOR ANTAGONIST TM_1081-RELATED"/>
    <property type="match status" value="1"/>
</dbReference>
<evidence type="ECO:0000259" key="4">
    <source>
        <dbReference type="PROSITE" id="PS50801"/>
    </source>
</evidence>
<dbReference type="InterPro" id="IPR002645">
    <property type="entry name" value="STAS_dom"/>
</dbReference>
<dbReference type="AlphaFoldDB" id="A0A931DQM4"/>
<dbReference type="PANTHER" id="PTHR33495">
    <property type="entry name" value="ANTI-SIGMA FACTOR ANTAGONIST TM_1081-RELATED-RELATED"/>
    <property type="match status" value="1"/>
</dbReference>
<protein>
    <recommendedName>
        <fullName evidence="2">Anti-sigma factor antagonist</fullName>
    </recommendedName>
</protein>
<evidence type="ECO:0000256" key="3">
    <source>
        <dbReference type="SAM" id="MobiDB-lite"/>
    </source>
</evidence>
<comment type="caution">
    <text evidence="5">The sequence shown here is derived from an EMBL/GenBank/DDBJ whole genome shotgun (WGS) entry which is preliminary data.</text>
</comment>
<feature type="region of interest" description="Disordered" evidence="3">
    <location>
        <begin position="128"/>
        <end position="148"/>
    </location>
</feature>
<dbReference type="SUPFAM" id="SSF52091">
    <property type="entry name" value="SpoIIaa-like"/>
    <property type="match status" value="1"/>
</dbReference>
<dbReference type="InterPro" id="IPR036513">
    <property type="entry name" value="STAS_dom_sf"/>
</dbReference>
<comment type="similarity">
    <text evidence="1 2">Belongs to the anti-sigma-factor antagonist family.</text>
</comment>
<proteinExistence type="inferred from homology"/>
<dbReference type="GO" id="GO:0043856">
    <property type="term" value="F:anti-sigma factor antagonist activity"/>
    <property type="evidence" value="ECO:0007669"/>
    <property type="project" value="InterPro"/>
</dbReference>
<accession>A0A931DQM4</accession>
<reference evidence="5" key="1">
    <citation type="submission" date="2020-11" db="EMBL/GenBank/DDBJ databases">
        <title>Sequencing the genomes of 1000 actinobacteria strains.</title>
        <authorList>
            <person name="Klenk H.-P."/>
        </authorList>
    </citation>
    <scope>NUCLEOTIDE SEQUENCE</scope>
    <source>
        <strain evidence="5">DSM 43175</strain>
    </source>
</reference>
<name>A0A931DQM4_9ACTN</name>
<feature type="domain" description="STAS" evidence="4">
    <location>
        <begin position="25"/>
        <end position="124"/>
    </location>
</feature>
<dbReference type="Gene3D" id="3.30.750.24">
    <property type="entry name" value="STAS domain"/>
    <property type="match status" value="1"/>
</dbReference>